<evidence type="ECO:0000313" key="2">
    <source>
        <dbReference type="EMBL" id="MDA2805749.1"/>
    </source>
</evidence>
<dbReference type="InterPro" id="IPR025194">
    <property type="entry name" value="RodZ-like_C"/>
</dbReference>
<keyword evidence="3" id="KW-1185">Reference proteome</keyword>
<proteinExistence type="predicted"/>
<comment type="caution">
    <text evidence="2">The sequence shown here is derived from an EMBL/GenBank/DDBJ whole genome shotgun (WGS) entry which is preliminary data.</text>
</comment>
<accession>A0ABT4TM20</accession>
<evidence type="ECO:0000259" key="1">
    <source>
        <dbReference type="Pfam" id="PF13464"/>
    </source>
</evidence>
<organism evidence="2 3">
    <name type="scientific">Nocardiopsis suaedae</name>
    <dbReference type="NCBI Taxonomy" id="3018444"/>
    <lineage>
        <taxon>Bacteria</taxon>
        <taxon>Bacillati</taxon>
        <taxon>Actinomycetota</taxon>
        <taxon>Actinomycetes</taxon>
        <taxon>Streptosporangiales</taxon>
        <taxon>Nocardiopsidaceae</taxon>
        <taxon>Nocardiopsis</taxon>
    </lineage>
</organism>
<dbReference type="EMBL" id="JAQFWP010000024">
    <property type="protein sequence ID" value="MDA2805749.1"/>
    <property type="molecule type" value="Genomic_DNA"/>
</dbReference>
<protein>
    <submittedName>
        <fullName evidence="2">DUF4115 domain-containing protein</fullName>
    </submittedName>
</protein>
<dbReference type="Proteomes" id="UP001165685">
    <property type="component" value="Unassembled WGS sequence"/>
</dbReference>
<dbReference type="RefSeq" id="WP_270678408.1">
    <property type="nucleotide sequence ID" value="NZ_JAQFWP010000024.1"/>
</dbReference>
<reference evidence="2" key="1">
    <citation type="submission" date="2023-01" db="EMBL/GenBank/DDBJ databases">
        <title>Draft genome sequence of Nocardiopsis sp. LSu2-4 isolated from halophytes.</title>
        <authorList>
            <person name="Duangmal K."/>
            <person name="Chantavorakit T."/>
        </authorList>
    </citation>
    <scope>NUCLEOTIDE SEQUENCE</scope>
    <source>
        <strain evidence="2">LSu2-4</strain>
    </source>
</reference>
<name>A0ABT4TM20_9ACTN</name>
<dbReference type="Pfam" id="PF13464">
    <property type="entry name" value="RodZ_C"/>
    <property type="match status" value="1"/>
</dbReference>
<feature type="domain" description="Cytoskeleton protein RodZ-like C-terminal" evidence="1">
    <location>
        <begin position="61"/>
        <end position="116"/>
    </location>
</feature>
<sequence length="127" mass="13074">MLGIAAAIAVFVVLVGLGVFFLYNSLPGQASAPSTATPPAAAEEAGEADDSMLYIKVVGEASDVLVRVPGGEVLTDATMTQGQFLSYDHAELEVTLGDPEAVEVYVNGELKDLSEAGDGYSFMAEAA</sequence>
<gene>
    <name evidence="2" type="ORF">O4U47_14620</name>
</gene>
<evidence type="ECO:0000313" key="3">
    <source>
        <dbReference type="Proteomes" id="UP001165685"/>
    </source>
</evidence>